<accession>M1Q2X3</accession>
<dbReference type="CDD" id="cd09854">
    <property type="entry name" value="PIN_VapC-like"/>
    <property type="match status" value="1"/>
</dbReference>
<evidence type="ECO:0000259" key="1">
    <source>
        <dbReference type="Pfam" id="PF01850"/>
    </source>
</evidence>
<evidence type="ECO:0000313" key="2">
    <source>
        <dbReference type="EMBL" id="AGF93627.1"/>
    </source>
</evidence>
<protein>
    <recommendedName>
        <fullName evidence="1">PIN domain-containing protein</fullName>
    </recommendedName>
</protein>
<dbReference type="Gene3D" id="3.40.50.1010">
    <property type="entry name" value="5'-nuclease"/>
    <property type="match status" value="1"/>
</dbReference>
<dbReference type="SUPFAM" id="SSF88723">
    <property type="entry name" value="PIN domain-like"/>
    <property type="match status" value="1"/>
</dbReference>
<name>M1Q2X3_9ZZZZ</name>
<dbReference type="InterPro" id="IPR002716">
    <property type="entry name" value="PIN_dom"/>
</dbReference>
<feature type="domain" description="PIN" evidence="1">
    <location>
        <begin position="2"/>
        <end position="122"/>
    </location>
</feature>
<dbReference type="InterPro" id="IPR029060">
    <property type="entry name" value="PIN-like_dom_sf"/>
</dbReference>
<reference evidence="2" key="1">
    <citation type="journal article" date="2013" name="Syst. Appl. Microbiol.">
        <title>New insights into the archaeal diversity of a hypersaline microbial mat obtained by a metagenomic approach.</title>
        <authorList>
            <person name="Lopez-Lopez A."/>
            <person name="Richter M."/>
            <person name="Pena A."/>
            <person name="Tamames J."/>
            <person name="Rossello-Mora R."/>
        </authorList>
    </citation>
    <scope>NUCLEOTIDE SEQUENCE</scope>
</reference>
<dbReference type="Pfam" id="PF01850">
    <property type="entry name" value="PIN"/>
    <property type="match status" value="1"/>
</dbReference>
<organism evidence="2">
    <name type="scientific">uncultured organism</name>
    <dbReference type="NCBI Taxonomy" id="155900"/>
    <lineage>
        <taxon>unclassified sequences</taxon>
        <taxon>environmental samples</taxon>
    </lineage>
</organism>
<dbReference type="EMBL" id="JX684100">
    <property type="protein sequence ID" value="AGF93627.1"/>
    <property type="molecule type" value="Genomic_DNA"/>
</dbReference>
<dbReference type="AlphaFoldDB" id="M1Q2X3"/>
<sequence length="129" mass="15024">MYIADTSSLYALFSEDDVHHTEARDLVSKSENIYIPSDIWSETISLIHYRQGYEQAVRSGKALLDLPHVDLLASRMDIVQTSWEVYRRSDGNLSFPDCVVLTWCDDKNAEPLTFDKHINDYYREMIDNE</sequence>
<gene>
    <name evidence="2" type="ORF">FLSS-14_0023</name>
</gene>
<proteinExistence type="predicted"/>